<dbReference type="Proteomes" id="UP001152562">
    <property type="component" value="Unassembled WGS sequence"/>
</dbReference>
<name>A0A9P0TTH8_PIEBR</name>
<feature type="compositionally biased region" description="Basic and acidic residues" evidence="1">
    <location>
        <begin position="126"/>
        <end position="144"/>
    </location>
</feature>
<dbReference type="AlphaFoldDB" id="A0A9P0TTH8"/>
<proteinExistence type="predicted"/>
<gene>
    <name evidence="2" type="ORF">PIBRA_LOCUS9457</name>
</gene>
<evidence type="ECO:0000256" key="1">
    <source>
        <dbReference type="SAM" id="MobiDB-lite"/>
    </source>
</evidence>
<organism evidence="2 3">
    <name type="scientific">Pieris brassicae</name>
    <name type="common">White butterfly</name>
    <name type="synonym">Large white butterfly</name>
    <dbReference type="NCBI Taxonomy" id="7116"/>
    <lineage>
        <taxon>Eukaryota</taxon>
        <taxon>Metazoa</taxon>
        <taxon>Ecdysozoa</taxon>
        <taxon>Arthropoda</taxon>
        <taxon>Hexapoda</taxon>
        <taxon>Insecta</taxon>
        <taxon>Pterygota</taxon>
        <taxon>Neoptera</taxon>
        <taxon>Endopterygota</taxon>
        <taxon>Lepidoptera</taxon>
        <taxon>Glossata</taxon>
        <taxon>Ditrysia</taxon>
        <taxon>Papilionoidea</taxon>
        <taxon>Pieridae</taxon>
        <taxon>Pierinae</taxon>
        <taxon>Pieris</taxon>
    </lineage>
</organism>
<reference evidence="2" key="1">
    <citation type="submission" date="2022-05" db="EMBL/GenBank/DDBJ databases">
        <authorList>
            <person name="Okamura Y."/>
        </authorList>
    </citation>
    <scope>NUCLEOTIDE SEQUENCE</scope>
</reference>
<keyword evidence="3" id="KW-1185">Reference proteome</keyword>
<evidence type="ECO:0000313" key="3">
    <source>
        <dbReference type="Proteomes" id="UP001152562"/>
    </source>
</evidence>
<feature type="region of interest" description="Disordered" evidence="1">
    <location>
        <begin position="71"/>
        <end position="93"/>
    </location>
</feature>
<feature type="region of interest" description="Disordered" evidence="1">
    <location>
        <begin position="116"/>
        <end position="162"/>
    </location>
</feature>
<accession>A0A9P0TTH8</accession>
<dbReference type="EMBL" id="CALOZG010000029">
    <property type="protein sequence ID" value="CAH4033134.1"/>
    <property type="molecule type" value="Genomic_DNA"/>
</dbReference>
<sequence>MSCLPVALVLRSAIPKGDQLCTTYTIKSSNFVLSASSTLPLSSLHVCSENALLPRPNATCQATADLVLNHATRGQQSRSGSRRREYLLDPSPPNVVVKASKKKAVKHAVGLEEAEQDMAEQVARSTLERQLRSARRDVRRKEEVDVSEAASGPPLTPRSSHRTFPRWMVGRLNRERAEEVAVVQVWCTDSTPVASVEEGVRSLQRSMMEVCNASMPKWRPPPQRMAIYWLIE</sequence>
<comment type="caution">
    <text evidence="2">The sequence shown here is derived from an EMBL/GenBank/DDBJ whole genome shotgun (WGS) entry which is preliminary data.</text>
</comment>
<protein>
    <submittedName>
        <fullName evidence="2">Uncharacterized protein</fullName>
    </submittedName>
</protein>
<evidence type="ECO:0000313" key="2">
    <source>
        <dbReference type="EMBL" id="CAH4033134.1"/>
    </source>
</evidence>